<dbReference type="RefSeq" id="WP_394832511.1">
    <property type="nucleotide sequence ID" value="NZ_CP089982.1"/>
</dbReference>
<keyword evidence="4 6" id="KW-0378">Hydrolase</keyword>
<dbReference type="NCBIfam" id="NF002139">
    <property type="entry name" value="PRK00977.1-3"/>
    <property type="match status" value="1"/>
</dbReference>
<organism evidence="7 8">
    <name type="scientific">Pendulispora brunnea</name>
    <dbReference type="NCBI Taxonomy" id="2905690"/>
    <lineage>
        <taxon>Bacteria</taxon>
        <taxon>Pseudomonadati</taxon>
        <taxon>Myxococcota</taxon>
        <taxon>Myxococcia</taxon>
        <taxon>Myxococcales</taxon>
        <taxon>Sorangiineae</taxon>
        <taxon>Pendulisporaceae</taxon>
        <taxon>Pendulispora</taxon>
    </lineage>
</organism>
<dbReference type="InterPro" id="IPR037004">
    <property type="entry name" value="Exonuc_VII_ssu_sf"/>
</dbReference>
<protein>
    <recommendedName>
        <fullName evidence="6">Exodeoxyribonuclease 7 small subunit</fullName>
        <ecNumber evidence="6">3.1.11.6</ecNumber>
    </recommendedName>
    <alternativeName>
        <fullName evidence="6">Exodeoxyribonuclease VII small subunit</fullName>
        <shortName evidence="6">Exonuclease VII small subunit</shortName>
    </alternativeName>
</protein>
<accession>A0ABZ2K5G5</accession>
<dbReference type="PANTHER" id="PTHR34137:SF1">
    <property type="entry name" value="EXODEOXYRIBONUCLEASE 7 SMALL SUBUNIT"/>
    <property type="match status" value="1"/>
</dbReference>
<evidence type="ECO:0000256" key="3">
    <source>
        <dbReference type="ARBA" id="ARBA00022722"/>
    </source>
</evidence>
<dbReference type="EMBL" id="CP089982">
    <property type="protein sequence ID" value="WXA92467.1"/>
    <property type="molecule type" value="Genomic_DNA"/>
</dbReference>
<comment type="subunit">
    <text evidence="6">Heterooligomer composed of large and small subunits.</text>
</comment>
<name>A0ABZ2K5G5_9BACT</name>
<dbReference type="SUPFAM" id="SSF116842">
    <property type="entry name" value="XseB-like"/>
    <property type="match status" value="1"/>
</dbReference>
<comment type="catalytic activity">
    <reaction evidence="6">
        <text>Exonucleolytic cleavage in either 5'- to 3'- or 3'- to 5'-direction to yield nucleoside 5'-phosphates.</text>
        <dbReference type="EC" id="3.1.11.6"/>
    </reaction>
</comment>
<evidence type="ECO:0000313" key="8">
    <source>
        <dbReference type="Proteomes" id="UP001379533"/>
    </source>
</evidence>
<dbReference type="Pfam" id="PF02609">
    <property type="entry name" value="Exonuc_VII_S"/>
    <property type="match status" value="1"/>
</dbReference>
<dbReference type="PANTHER" id="PTHR34137">
    <property type="entry name" value="EXODEOXYRIBONUCLEASE 7 SMALL SUBUNIT"/>
    <property type="match status" value="1"/>
</dbReference>
<keyword evidence="2 6" id="KW-0963">Cytoplasm</keyword>
<proteinExistence type="inferred from homology"/>
<comment type="similarity">
    <text evidence="1 6">Belongs to the XseB family.</text>
</comment>
<dbReference type="EC" id="3.1.11.6" evidence="6"/>
<dbReference type="InterPro" id="IPR003761">
    <property type="entry name" value="Exonuc_VII_S"/>
</dbReference>
<comment type="function">
    <text evidence="6">Bidirectionally degrades single-stranded DNA into large acid-insoluble oligonucleotides, which are then degraded further into small acid-soluble oligonucleotides.</text>
</comment>
<dbReference type="Proteomes" id="UP001379533">
    <property type="component" value="Chromosome"/>
</dbReference>
<dbReference type="NCBIfam" id="TIGR01280">
    <property type="entry name" value="xseB"/>
    <property type="match status" value="1"/>
</dbReference>
<evidence type="ECO:0000256" key="1">
    <source>
        <dbReference type="ARBA" id="ARBA00009998"/>
    </source>
</evidence>
<keyword evidence="5 6" id="KW-0269">Exonuclease</keyword>
<dbReference type="Gene3D" id="1.10.287.1040">
    <property type="entry name" value="Exonuclease VII, small subunit"/>
    <property type="match status" value="1"/>
</dbReference>
<evidence type="ECO:0000256" key="4">
    <source>
        <dbReference type="ARBA" id="ARBA00022801"/>
    </source>
</evidence>
<comment type="subcellular location">
    <subcellularLocation>
        <location evidence="6">Cytoplasm</location>
    </subcellularLocation>
</comment>
<gene>
    <name evidence="6 7" type="primary">xseB</name>
    <name evidence="7" type="ORF">LZC95_39210</name>
</gene>
<evidence type="ECO:0000256" key="6">
    <source>
        <dbReference type="HAMAP-Rule" id="MF_00337"/>
    </source>
</evidence>
<evidence type="ECO:0000256" key="2">
    <source>
        <dbReference type="ARBA" id="ARBA00022490"/>
    </source>
</evidence>
<keyword evidence="3 6" id="KW-0540">Nuclease</keyword>
<sequence length="86" mass="9678">MSQASPDPNDEPSFEQAVRQLTEIVQRLERGDLPLEESVALFEQGVRLSAISQRRLDRAQKRVEELLHVDESGRARTAPFDTSGDT</sequence>
<evidence type="ECO:0000256" key="5">
    <source>
        <dbReference type="ARBA" id="ARBA00022839"/>
    </source>
</evidence>
<reference evidence="7 8" key="1">
    <citation type="submission" date="2021-12" db="EMBL/GenBank/DDBJ databases">
        <title>Discovery of the Pendulisporaceae a myxobacterial family with distinct sporulation behavior and unique specialized metabolism.</title>
        <authorList>
            <person name="Garcia R."/>
            <person name="Popoff A."/>
            <person name="Bader C.D."/>
            <person name="Loehr J."/>
            <person name="Walesch S."/>
            <person name="Walt C."/>
            <person name="Boldt J."/>
            <person name="Bunk B."/>
            <person name="Haeckl F.J.F.P.J."/>
            <person name="Gunesch A.P."/>
            <person name="Birkelbach J."/>
            <person name="Nuebel U."/>
            <person name="Pietschmann T."/>
            <person name="Bach T."/>
            <person name="Mueller R."/>
        </authorList>
    </citation>
    <scope>NUCLEOTIDE SEQUENCE [LARGE SCALE GENOMIC DNA]</scope>
    <source>
        <strain evidence="7 8">MSr12523</strain>
    </source>
</reference>
<dbReference type="GO" id="GO:0008855">
    <property type="term" value="F:exodeoxyribonuclease VII activity"/>
    <property type="evidence" value="ECO:0007669"/>
    <property type="project" value="UniProtKB-EC"/>
</dbReference>
<keyword evidence="8" id="KW-1185">Reference proteome</keyword>
<dbReference type="HAMAP" id="MF_00337">
    <property type="entry name" value="Exonuc_7_S"/>
    <property type="match status" value="1"/>
</dbReference>
<evidence type="ECO:0000313" key="7">
    <source>
        <dbReference type="EMBL" id="WXA92467.1"/>
    </source>
</evidence>